<reference evidence="2 3" key="1">
    <citation type="submission" date="2015-07" db="EMBL/GenBank/DDBJ databases">
        <title>The draft genome sequence of Leadbetterella sp. JN14-9.</title>
        <authorList>
            <person name="Liu Y."/>
            <person name="Du J."/>
            <person name="Shao Z."/>
        </authorList>
    </citation>
    <scope>NUCLEOTIDE SEQUENCE [LARGE SCALE GENOMIC DNA]</scope>
    <source>
        <strain evidence="2 3">JN14-9</strain>
    </source>
</reference>
<dbReference type="PANTHER" id="PTHR13696">
    <property type="entry name" value="P-LOOP CONTAINING NUCLEOSIDE TRIPHOSPHATE HYDROLASE"/>
    <property type="match status" value="1"/>
</dbReference>
<evidence type="ECO:0000313" key="2">
    <source>
        <dbReference type="EMBL" id="KPM49811.1"/>
    </source>
</evidence>
<dbReference type="STRING" id="1605367.AFM12_04350"/>
<dbReference type="InterPro" id="IPR002586">
    <property type="entry name" value="CobQ/CobB/MinD/ParA_Nub-bd_dom"/>
</dbReference>
<keyword evidence="3" id="KW-1185">Reference proteome</keyword>
<proteinExistence type="predicted"/>
<dbReference type="RefSeq" id="WP_055144256.1">
    <property type="nucleotide sequence ID" value="NZ_CAKZPM010000011.1"/>
</dbReference>
<dbReference type="SUPFAM" id="SSF52540">
    <property type="entry name" value="P-loop containing nucleoside triphosphate hydrolases"/>
    <property type="match status" value="1"/>
</dbReference>
<dbReference type="PANTHER" id="PTHR13696:SF52">
    <property type="entry name" value="PARA FAMILY PROTEIN CT_582"/>
    <property type="match status" value="1"/>
</dbReference>
<name>A0A0P7CAT2_9BACT</name>
<dbReference type="Gene3D" id="3.40.50.300">
    <property type="entry name" value="P-loop containing nucleotide triphosphate hydrolases"/>
    <property type="match status" value="2"/>
</dbReference>
<dbReference type="PATRIC" id="fig|1605367.3.peg.2220"/>
<dbReference type="CDD" id="cd02042">
    <property type="entry name" value="ParAB_family"/>
    <property type="match status" value="1"/>
</dbReference>
<sequence length="202" mass="22452">MGKIYIIANGARQSGKSTTSLNLALCFATLTQKTLLIDLDPGKWMEGLCSQSKKGRINLNSFLTFQNAGEIDQESLDLFDKIVIDCPAHKMGEIFKALSALAEVLIPVECEFYGLNELPDVLRLVDAVKIKTCGFLPVMYKPDSETSEAVLKELKLNFGDLVLPAIQRNYYLARQKDFKKVVLSELTQRAAVTYLSVANQLL</sequence>
<accession>A0A0P7CAT2</accession>
<dbReference type="EMBL" id="LGTQ01000005">
    <property type="protein sequence ID" value="KPM49811.1"/>
    <property type="molecule type" value="Genomic_DNA"/>
</dbReference>
<feature type="domain" description="CobQ/CobB/MinD/ParA nucleotide binding" evidence="1">
    <location>
        <begin position="6"/>
        <end position="174"/>
    </location>
</feature>
<organism evidence="2 3">
    <name type="scientific">Jiulongibacter sediminis</name>
    <dbReference type="NCBI Taxonomy" id="1605367"/>
    <lineage>
        <taxon>Bacteria</taxon>
        <taxon>Pseudomonadati</taxon>
        <taxon>Bacteroidota</taxon>
        <taxon>Cytophagia</taxon>
        <taxon>Cytophagales</taxon>
        <taxon>Leadbetterellaceae</taxon>
        <taxon>Jiulongibacter</taxon>
    </lineage>
</organism>
<evidence type="ECO:0000313" key="3">
    <source>
        <dbReference type="Proteomes" id="UP000050454"/>
    </source>
</evidence>
<dbReference type="Pfam" id="PF01656">
    <property type="entry name" value="CbiA"/>
    <property type="match status" value="1"/>
</dbReference>
<dbReference type="InterPro" id="IPR027417">
    <property type="entry name" value="P-loop_NTPase"/>
</dbReference>
<comment type="caution">
    <text evidence="2">The sequence shown here is derived from an EMBL/GenBank/DDBJ whole genome shotgun (WGS) entry which is preliminary data.</text>
</comment>
<dbReference type="OrthoDB" id="978593at2"/>
<dbReference type="InterPro" id="IPR050678">
    <property type="entry name" value="DNA_Partitioning_ATPase"/>
</dbReference>
<evidence type="ECO:0000259" key="1">
    <source>
        <dbReference type="Pfam" id="PF01656"/>
    </source>
</evidence>
<protein>
    <recommendedName>
        <fullName evidence="1">CobQ/CobB/MinD/ParA nucleotide binding domain-containing protein</fullName>
    </recommendedName>
</protein>
<gene>
    <name evidence="2" type="ORF">AFM12_04350</name>
</gene>
<dbReference type="AlphaFoldDB" id="A0A0P7CAT2"/>
<dbReference type="Proteomes" id="UP000050454">
    <property type="component" value="Unassembled WGS sequence"/>
</dbReference>